<name>A0A3P7JIP1_STRVU</name>
<dbReference type="PROSITE" id="PS50940">
    <property type="entry name" value="CHIT_BIND_II"/>
    <property type="match status" value="2"/>
</dbReference>
<feature type="domain" description="Chitin-binding type-2" evidence="1">
    <location>
        <begin position="177"/>
        <end position="223"/>
    </location>
</feature>
<dbReference type="OrthoDB" id="5846329at2759"/>
<feature type="domain" description="Chitin-binding type-2" evidence="1">
    <location>
        <begin position="272"/>
        <end position="317"/>
    </location>
</feature>
<evidence type="ECO:0000259" key="1">
    <source>
        <dbReference type="PROSITE" id="PS50940"/>
    </source>
</evidence>
<dbReference type="AlphaFoldDB" id="A0A3P7JIP1"/>
<dbReference type="Proteomes" id="UP000270094">
    <property type="component" value="Unassembled WGS sequence"/>
</dbReference>
<accession>A0A3P7JIP1</accession>
<evidence type="ECO:0000313" key="3">
    <source>
        <dbReference type="Proteomes" id="UP000270094"/>
    </source>
</evidence>
<organism evidence="2 3">
    <name type="scientific">Strongylus vulgaris</name>
    <name type="common">Blood worm</name>
    <dbReference type="NCBI Taxonomy" id="40348"/>
    <lineage>
        <taxon>Eukaryota</taxon>
        <taxon>Metazoa</taxon>
        <taxon>Ecdysozoa</taxon>
        <taxon>Nematoda</taxon>
        <taxon>Chromadorea</taxon>
        <taxon>Rhabditida</taxon>
        <taxon>Rhabditina</taxon>
        <taxon>Rhabditomorpha</taxon>
        <taxon>Strongyloidea</taxon>
        <taxon>Strongylidae</taxon>
        <taxon>Strongylus</taxon>
    </lineage>
</organism>
<dbReference type="EMBL" id="UYYB01109709">
    <property type="protein sequence ID" value="VDM80723.1"/>
    <property type="molecule type" value="Genomic_DNA"/>
</dbReference>
<keyword evidence="3" id="KW-1185">Reference proteome</keyword>
<sequence length="440" mass="49090">MYCTGEHYECVHGSSFAINCRDYMYCTGEHYEMFSCSPNTRWDAQARQCVFDTTCAISPYPSQEACREGDGIPSVDCVSYQICSKGSYITAACLDNHGYPAVACSHCFSPADTYPVDQLTFPGQCLPGEQLPHPQDCAAYYVCYEQNWLYRRCEQSGTVYDSSSQSCVNGQCSSSVQVQCRNGERIIHKDPLMCNRLTECRHGSWVDLQCPKGFIYDPSTFNCVRGQCQGTQRYPEVLPPPSIPLLPDAMLGQSGPAPPPVHLEEGIPEFVAPSCYGNIRAPDQYDCSRYWECGSSGKFHSVVCPNGKIYDSKKKVCVKGTCFNGDWIEARCDHGKQFVNGKCINDDCHRKYSDEEYYSMLHCHSGAVRANPLNPSSYMFCEYGTWTERSCQEGAVFDWKVGGHLIAKSVGQVIPFLASPLILFFIYVCPKNNPTGAHNS</sequence>
<protein>
    <recommendedName>
        <fullName evidence="1">Chitin-binding type-2 domain-containing protein</fullName>
    </recommendedName>
</protein>
<gene>
    <name evidence="2" type="ORF">SVUK_LOCUS15721</name>
</gene>
<dbReference type="GO" id="GO:0008061">
    <property type="term" value="F:chitin binding"/>
    <property type="evidence" value="ECO:0007669"/>
    <property type="project" value="InterPro"/>
</dbReference>
<reference evidence="2 3" key="1">
    <citation type="submission" date="2018-11" db="EMBL/GenBank/DDBJ databases">
        <authorList>
            <consortium name="Pathogen Informatics"/>
        </authorList>
    </citation>
    <scope>NUCLEOTIDE SEQUENCE [LARGE SCALE GENOMIC DNA]</scope>
</reference>
<dbReference type="Pfam" id="PF01607">
    <property type="entry name" value="CBM_14"/>
    <property type="match status" value="3"/>
</dbReference>
<dbReference type="Gene3D" id="2.170.140.10">
    <property type="entry name" value="Chitin binding domain"/>
    <property type="match status" value="1"/>
</dbReference>
<dbReference type="SMART" id="SM00494">
    <property type="entry name" value="ChtBD2"/>
    <property type="match status" value="5"/>
</dbReference>
<dbReference type="InterPro" id="IPR002557">
    <property type="entry name" value="Chitin-bd_dom"/>
</dbReference>
<dbReference type="SUPFAM" id="SSF57625">
    <property type="entry name" value="Invertebrate chitin-binding proteins"/>
    <property type="match status" value="5"/>
</dbReference>
<proteinExistence type="predicted"/>
<dbReference type="InterPro" id="IPR036508">
    <property type="entry name" value="Chitin-bd_dom_sf"/>
</dbReference>
<dbReference type="GO" id="GO:0005576">
    <property type="term" value="C:extracellular region"/>
    <property type="evidence" value="ECO:0007669"/>
    <property type="project" value="InterPro"/>
</dbReference>
<evidence type="ECO:0000313" key="2">
    <source>
        <dbReference type="EMBL" id="VDM80723.1"/>
    </source>
</evidence>